<reference evidence="1 2" key="1">
    <citation type="submission" date="2012-12" db="EMBL/GenBank/DDBJ databases">
        <title>Genome assembly of Fulvivirga imtechensis AK7.</title>
        <authorList>
            <person name="Nupur N."/>
            <person name="Khatri I."/>
            <person name="Kumar R."/>
            <person name="Subramanian S."/>
            <person name="Pinnaka A."/>
        </authorList>
    </citation>
    <scope>NUCLEOTIDE SEQUENCE [LARGE SCALE GENOMIC DNA]</scope>
    <source>
        <strain evidence="1 2">AK7</strain>
    </source>
</reference>
<gene>
    <name evidence="1" type="ORF">C900_05309</name>
</gene>
<accession>L8JM03</accession>
<dbReference type="Proteomes" id="UP000011135">
    <property type="component" value="Unassembled WGS sequence"/>
</dbReference>
<name>L8JM03_9BACT</name>
<evidence type="ECO:0000313" key="1">
    <source>
        <dbReference type="EMBL" id="ELR69238.1"/>
    </source>
</evidence>
<organism evidence="1 2">
    <name type="scientific">Fulvivirga imtechensis AK7</name>
    <dbReference type="NCBI Taxonomy" id="1237149"/>
    <lineage>
        <taxon>Bacteria</taxon>
        <taxon>Pseudomonadati</taxon>
        <taxon>Bacteroidota</taxon>
        <taxon>Cytophagia</taxon>
        <taxon>Cytophagales</taxon>
        <taxon>Fulvivirgaceae</taxon>
        <taxon>Fulvivirga</taxon>
    </lineage>
</organism>
<evidence type="ECO:0000313" key="2">
    <source>
        <dbReference type="Proteomes" id="UP000011135"/>
    </source>
</evidence>
<comment type="caution">
    <text evidence="1">The sequence shown here is derived from an EMBL/GenBank/DDBJ whole genome shotgun (WGS) entry which is preliminary data.</text>
</comment>
<keyword evidence="2" id="KW-1185">Reference proteome</keyword>
<protein>
    <submittedName>
        <fullName evidence="1">Uncharacterized protein</fullName>
    </submittedName>
</protein>
<sequence length="49" mass="5506">MNTRSKRLTLTPENMAVIHRLIGKIKKNNHSATKMAPIKTNEDIGMGIM</sequence>
<dbReference type="EMBL" id="AMZN01000081">
    <property type="protein sequence ID" value="ELR69238.1"/>
    <property type="molecule type" value="Genomic_DNA"/>
</dbReference>
<dbReference type="AlphaFoldDB" id="L8JM03"/>
<proteinExistence type="predicted"/>